<dbReference type="NCBIfam" id="TIGR00010">
    <property type="entry name" value="YchF/TatD family DNA exonuclease"/>
    <property type="match status" value="1"/>
</dbReference>
<dbReference type="PROSITE" id="PS01090">
    <property type="entry name" value="TATD_2"/>
    <property type="match status" value="1"/>
</dbReference>
<dbReference type="PROSITE" id="PS01137">
    <property type="entry name" value="TATD_1"/>
    <property type="match status" value="1"/>
</dbReference>
<dbReference type="PIRSF" id="PIRSF005902">
    <property type="entry name" value="DNase_TatD"/>
    <property type="match status" value="1"/>
</dbReference>
<evidence type="ECO:0000256" key="5">
    <source>
        <dbReference type="SAM" id="MobiDB-lite"/>
    </source>
</evidence>
<dbReference type="AlphaFoldDB" id="A0A8B2NLW7"/>
<dbReference type="Gene3D" id="3.20.20.140">
    <property type="entry name" value="Metal-dependent hydrolases"/>
    <property type="match status" value="1"/>
</dbReference>
<dbReference type="CDD" id="cd01310">
    <property type="entry name" value="TatD_DNAse"/>
    <property type="match status" value="1"/>
</dbReference>
<keyword evidence="3" id="KW-0378">Hydrolase</keyword>
<comment type="similarity">
    <text evidence="1">Belongs to the metallo-dependent hydrolases superfamily. TatD-type hydrolase family.</text>
</comment>
<feature type="binding site" evidence="4">
    <location>
        <position position="181"/>
    </location>
    <ligand>
        <name>a divalent metal cation</name>
        <dbReference type="ChEBI" id="CHEBI:60240"/>
        <label>2</label>
    </ligand>
</feature>
<feature type="binding site" evidence="4">
    <location>
        <position position="231"/>
    </location>
    <ligand>
        <name>a divalent metal cation</name>
        <dbReference type="ChEBI" id="CHEBI:60240"/>
        <label>1</label>
    </ligand>
</feature>
<sequence length="289" mass="31650">MADAPRSVRNAASGAQPHRPQTGRAGRVRLVDSHCHLDFPDFEDLPPFLERARARGVERFVTISTRMKTFDGLRRIVAAHDDVYCSVGVHCLNAHEEPDVTTAELVAAAQEPKVVAIGEAGLDYHYTIETRDIQEVGFRRHIAAARETGLPMVIHAREADEDIAAILEEETGKGAFPFVLHCFSSGAELARRGLALGGYISFSGIATFKTAESIREVARFVPLDRMLVETDAPYLAPPPHRGKRNEPAFVADTAAHLAKTLGISAEELGERTTENFYRLFSKVPAPVNA</sequence>
<dbReference type="InterPro" id="IPR001130">
    <property type="entry name" value="TatD-like"/>
</dbReference>
<dbReference type="PANTHER" id="PTHR46124">
    <property type="entry name" value="D-AMINOACYL-TRNA DEACYLASE"/>
    <property type="match status" value="1"/>
</dbReference>
<dbReference type="GO" id="GO:0005829">
    <property type="term" value="C:cytosol"/>
    <property type="evidence" value="ECO:0007669"/>
    <property type="project" value="TreeGrafter"/>
</dbReference>
<dbReference type="PANTHER" id="PTHR46124:SF2">
    <property type="entry name" value="D-AMINOACYL-TRNA DEACYLASE"/>
    <property type="match status" value="1"/>
</dbReference>
<keyword evidence="7" id="KW-1185">Reference proteome</keyword>
<dbReference type="InterPro" id="IPR015991">
    <property type="entry name" value="TatD/YcfH-like"/>
</dbReference>
<feature type="binding site" evidence="4">
    <location>
        <position position="155"/>
    </location>
    <ligand>
        <name>a divalent metal cation</name>
        <dbReference type="ChEBI" id="CHEBI:60240"/>
        <label>2</label>
    </ligand>
</feature>
<feature type="binding site" evidence="4">
    <location>
        <position position="34"/>
    </location>
    <ligand>
        <name>a divalent metal cation</name>
        <dbReference type="ChEBI" id="CHEBI:60240"/>
        <label>1</label>
    </ligand>
</feature>
<comment type="caution">
    <text evidence="6">The sequence shown here is derived from an EMBL/GenBank/DDBJ whole genome shotgun (WGS) entry which is preliminary data.</text>
</comment>
<evidence type="ECO:0000256" key="1">
    <source>
        <dbReference type="ARBA" id="ARBA00009275"/>
    </source>
</evidence>
<dbReference type="EMBL" id="QHHQ01000003">
    <property type="protein sequence ID" value="RAI00597.1"/>
    <property type="molecule type" value="Genomic_DNA"/>
</dbReference>
<dbReference type="GO" id="GO:0046872">
    <property type="term" value="F:metal ion binding"/>
    <property type="evidence" value="ECO:0007669"/>
    <property type="project" value="UniProtKB-KW"/>
</dbReference>
<evidence type="ECO:0000313" key="7">
    <source>
        <dbReference type="Proteomes" id="UP000249590"/>
    </source>
</evidence>
<gene>
    <name evidence="6" type="ORF">DLJ53_15160</name>
</gene>
<dbReference type="OrthoDB" id="9810005at2"/>
<proteinExistence type="inferred from homology"/>
<evidence type="ECO:0000256" key="4">
    <source>
        <dbReference type="PIRSR" id="PIRSR005902-1"/>
    </source>
</evidence>
<name>A0A8B2NLW7_9HYPH</name>
<dbReference type="FunFam" id="3.20.20.140:FF:000005">
    <property type="entry name" value="TatD family hydrolase"/>
    <property type="match status" value="1"/>
</dbReference>
<dbReference type="GO" id="GO:0004536">
    <property type="term" value="F:DNA nuclease activity"/>
    <property type="evidence" value="ECO:0007669"/>
    <property type="project" value="InterPro"/>
</dbReference>
<protein>
    <submittedName>
        <fullName evidence="6">LuxR family transcriptional regulator</fullName>
    </submittedName>
</protein>
<feature type="binding site" evidence="4">
    <location>
        <position position="119"/>
    </location>
    <ligand>
        <name>a divalent metal cation</name>
        <dbReference type="ChEBI" id="CHEBI:60240"/>
        <label>1</label>
    </ligand>
</feature>
<reference evidence="6 7" key="1">
    <citation type="submission" date="2018-05" db="EMBL/GenBank/DDBJ databases">
        <title>Acuticoccus sediminis sp. nov., isolated from deep-sea sediment of Indian Ocean.</title>
        <authorList>
            <person name="Liu X."/>
            <person name="Lai Q."/>
            <person name="Du Y."/>
            <person name="Sun F."/>
            <person name="Zhang X."/>
            <person name="Wang S."/>
            <person name="Shao Z."/>
        </authorList>
    </citation>
    <scope>NUCLEOTIDE SEQUENCE [LARGE SCALE GENOMIC DNA]</scope>
    <source>
        <strain evidence="6 7">PTG4-2</strain>
    </source>
</reference>
<evidence type="ECO:0000256" key="2">
    <source>
        <dbReference type="ARBA" id="ARBA00022723"/>
    </source>
</evidence>
<keyword evidence="2 4" id="KW-0479">Metal-binding</keyword>
<dbReference type="Pfam" id="PF01026">
    <property type="entry name" value="TatD_DNase"/>
    <property type="match status" value="1"/>
</dbReference>
<accession>A0A8B2NLW7</accession>
<dbReference type="SUPFAM" id="SSF51556">
    <property type="entry name" value="Metallo-dependent hydrolases"/>
    <property type="match status" value="1"/>
</dbReference>
<feature type="region of interest" description="Disordered" evidence="5">
    <location>
        <begin position="1"/>
        <end position="25"/>
    </location>
</feature>
<organism evidence="6 7">
    <name type="scientific">Acuticoccus sediminis</name>
    <dbReference type="NCBI Taxonomy" id="2184697"/>
    <lineage>
        <taxon>Bacteria</taxon>
        <taxon>Pseudomonadati</taxon>
        <taxon>Pseudomonadota</taxon>
        <taxon>Alphaproteobacteria</taxon>
        <taxon>Hyphomicrobiales</taxon>
        <taxon>Amorphaceae</taxon>
        <taxon>Acuticoccus</taxon>
    </lineage>
</organism>
<dbReference type="InterPro" id="IPR018228">
    <property type="entry name" value="DNase_TatD-rel_CS"/>
</dbReference>
<dbReference type="InterPro" id="IPR032466">
    <property type="entry name" value="Metal_Hydrolase"/>
</dbReference>
<dbReference type="GO" id="GO:0016788">
    <property type="term" value="F:hydrolase activity, acting on ester bonds"/>
    <property type="evidence" value="ECO:0007669"/>
    <property type="project" value="InterPro"/>
</dbReference>
<feature type="binding site" evidence="4">
    <location>
        <position position="36"/>
    </location>
    <ligand>
        <name>a divalent metal cation</name>
        <dbReference type="ChEBI" id="CHEBI:60240"/>
        <label>1</label>
    </ligand>
</feature>
<evidence type="ECO:0000256" key="3">
    <source>
        <dbReference type="ARBA" id="ARBA00022801"/>
    </source>
</evidence>
<dbReference type="Proteomes" id="UP000249590">
    <property type="component" value="Unassembled WGS sequence"/>
</dbReference>
<evidence type="ECO:0000313" key="6">
    <source>
        <dbReference type="EMBL" id="RAI00597.1"/>
    </source>
</evidence>